<evidence type="ECO:0000256" key="2">
    <source>
        <dbReference type="ARBA" id="ARBA00023125"/>
    </source>
</evidence>
<dbReference type="SMART" id="SM00345">
    <property type="entry name" value="HTH_GNTR"/>
    <property type="match status" value="1"/>
</dbReference>
<dbReference type="Proteomes" id="UP000280960">
    <property type="component" value="Chromosome"/>
</dbReference>
<feature type="domain" description="HTH gntR-type" evidence="4">
    <location>
        <begin position="9"/>
        <end position="77"/>
    </location>
</feature>
<dbReference type="RefSeq" id="WP_122015334.1">
    <property type="nucleotide sequence ID" value="NZ_CP033169.1"/>
</dbReference>
<dbReference type="InterPro" id="IPR028978">
    <property type="entry name" value="Chorismate_lyase_/UTRA_dom_sf"/>
</dbReference>
<dbReference type="InterPro" id="IPR011663">
    <property type="entry name" value="UTRA"/>
</dbReference>
<dbReference type="AlphaFoldDB" id="A0A3G2R7P3"/>
<dbReference type="Gene3D" id="1.10.10.10">
    <property type="entry name" value="Winged helix-like DNA-binding domain superfamily/Winged helix DNA-binding domain"/>
    <property type="match status" value="1"/>
</dbReference>
<dbReference type="CDD" id="cd07377">
    <property type="entry name" value="WHTH_GntR"/>
    <property type="match status" value="1"/>
</dbReference>
<accession>A0A3G2R7P3</accession>
<keyword evidence="1" id="KW-0805">Transcription regulation</keyword>
<keyword evidence="2" id="KW-0238">DNA-binding</keyword>
<dbReference type="Pfam" id="PF07702">
    <property type="entry name" value="UTRA"/>
    <property type="match status" value="1"/>
</dbReference>
<dbReference type="KEGG" id="bacg:D2962_13885"/>
<dbReference type="GO" id="GO:0003700">
    <property type="term" value="F:DNA-binding transcription factor activity"/>
    <property type="evidence" value="ECO:0007669"/>
    <property type="project" value="InterPro"/>
</dbReference>
<dbReference type="FunFam" id="1.10.10.10:FF:000079">
    <property type="entry name" value="GntR family transcriptional regulator"/>
    <property type="match status" value="1"/>
</dbReference>
<gene>
    <name evidence="5" type="ORF">D2962_13885</name>
</gene>
<dbReference type="InterPro" id="IPR000524">
    <property type="entry name" value="Tscrpt_reg_HTH_GntR"/>
</dbReference>
<name>A0A3G2R7P3_9FIRM</name>
<dbReference type="Gene3D" id="3.40.1410.10">
    <property type="entry name" value="Chorismate lyase-like"/>
    <property type="match status" value="1"/>
</dbReference>
<dbReference type="EMBL" id="CP033169">
    <property type="protein sequence ID" value="AYO31544.1"/>
    <property type="molecule type" value="Genomic_DNA"/>
</dbReference>
<keyword evidence="3" id="KW-0804">Transcription</keyword>
<dbReference type="PRINTS" id="PR00035">
    <property type="entry name" value="HTHGNTR"/>
</dbReference>
<keyword evidence="6" id="KW-1185">Reference proteome</keyword>
<dbReference type="InterPro" id="IPR036388">
    <property type="entry name" value="WH-like_DNA-bd_sf"/>
</dbReference>
<proteinExistence type="predicted"/>
<evidence type="ECO:0000256" key="3">
    <source>
        <dbReference type="ARBA" id="ARBA00023163"/>
    </source>
</evidence>
<dbReference type="SUPFAM" id="SSF64288">
    <property type="entry name" value="Chorismate lyase-like"/>
    <property type="match status" value="1"/>
</dbReference>
<evidence type="ECO:0000259" key="4">
    <source>
        <dbReference type="PROSITE" id="PS50949"/>
    </source>
</evidence>
<dbReference type="GO" id="GO:0045892">
    <property type="term" value="P:negative regulation of DNA-templated transcription"/>
    <property type="evidence" value="ECO:0007669"/>
    <property type="project" value="TreeGrafter"/>
</dbReference>
<dbReference type="InterPro" id="IPR036390">
    <property type="entry name" value="WH_DNA-bd_sf"/>
</dbReference>
<dbReference type="SMART" id="SM00866">
    <property type="entry name" value="UTRA"/>
    <property type="match status" value="1"/>
</dbReference>
<dbReference type="GO" id="GO:0003677">
    <property type="term" value="F:DNA binding"/>
    <property type="evidence" value="ECO:0007669"/>
    <property type="project" value="UniProtKB-KW"/>
</dbReference>
<evidence type="ECO:0000313" key="5">
    <source>
        <dbReference type="EMBL" id="AYO31544.1"/>
    </source>
</evidence>
<reference evidence="5 6" key="1">
    <citation type="submission" date="2018-10" db="EMBL/GenBank/DDBJ databases">
        <authorList>
            <person name="Zhang X."/>
        </authorList>
    </citation>
    <scope>NUCLEOTIDE SEQUENCE [LARGE SCALE GENOMIC DNA]</scope>
    <source>
        <strain evidence="5 6">SK-G1</strain>
    </source>
</reference>
<sequence>MLLDKKSPIPVYFQLKKIIKEDIEKRNLKPGDPLPSEREYCENFGISRMTVRQALKELESEGIIVRERGRGSFVVIPRIEQEGLMSFTEMVKARGMKPETEIVEFLKIPAGNLSATLGIKDEDNIFKITRARKADGIPVALETVYIPEEFVPDIEEKDLTGSLYNILKDEYGMEIKGSKTSFSATTSTPFLEELLKLEEPMPLLKVESVNFATGLIYYEVSYYRSDQFKITVNLSRG</sequence>
<dbReference type="PROSITE" id="PS50949">
    <property type="entry name" value="HTH_GNTR"/>
    <property type="match status" value="1"/>
</dbReference>
<dbReference type="Pfam" id="PF00392">
    <property type="entry name" value="GntR"/>
    <property type="match status" value="1"/>
</dbReference>
<dbReference type="PANTHER" id="PTHR44846">
    <property type="entry name" value="MANNOSYL-D-GLYCERATE TRANSPORT/METABOLISM SYSTEM REPRESSOR MNGR-RELATED"/>
    <property type="match status" value="1"/>
</dbReference>
<organism evidence="5 6">
    <name type="scientific">Biomaibacter acetigenes</name>
    <dbReference type="NCBI Taxonomy" id="2316383"/>
    <lineage>
        <taxon>Bacteria</taxon>
        <taxon>Bacillati</taxon>
        <taxon>Bacillota</taxon>
        <taxon>Clostridia</taxon>
        <taxon>Thermosediminibacterales</taxon>
        <taxon>Tepidanaerobacteraceae</taxon>
        <taxon>Biomaibacter</taxon>
    </lineage>
</organism>
<evidence type="ECO:0000256" key="1">
    <source>
        <dbReference type="ARBA" id="ARBA00023015"/>
    </source>
</evidence>
<evidence type="ECO:0000313" key="6">
    <source>
        <dbReference type="Proteomes" id="UP000280960"/>
    </source>
</evidence>
<dbReference type="SUPFAM" id="SSF46785">
    <property type="entry name" value="Winged helix' DNA-binding domain"/>
    <property type="match status" value="1"/>
</dbReference>
<dbReference type="InterPro" id="IPR050679">
    <property type="entry name" value="Bact_HTH_transcr_reg"/>
</dbReference>
<protein>
    <submittedName>
        <fullName evidence="5">GntR family transcriptional regulator</fullName>
    </submittedName>
</protein>
<dbReference type="PANTHER" id="PTHR44846:SF1">
    <property type="entry name" value="MANNOSYL-D-GLYCERATE TRANSPORT_METABOLISM SYSTEM REPRESSOR MNGR-RELATED"/>
    <property type="match status" value="1"/>
</dbReference>